<keyword evidence="1" id="KW-0812">Transmembrane</keyword>
<keyword evidence="1" id="KW-0472">Membrane</keyword>
<keyword evidence="1" id="KW-1133">Transmembrane helix</keyword>
<evidence type="ECO:0000256" key="1">
    <source>
        <dbReference type="SAM" id="Phobius"/>
    </source>
</evidence>
<feature type="transmembrane region" description="Helical" evidence="1">
    <location>
        <begin position="6"/>
        <end position="25"/>
    </location>
</feature>
<keyword evidence="2" id="KW-0496">Mitochondrion</keyword>
<name>U5QQM8_9SAUR</name>
<dbReference type="EMBL" id="KF460436">
    <property type="protein sequence ID" value="AGY61360.1"/>
    <property type="molecule type" value="Genomic_DNA"/>
</dbReference>
<protein>
    <submittedName>
        <fullName evidence="2">ATP synthase F0 subunit 8</fullName>
    </submittedName>
</protein>
<proteinExistence type="predicted"/>
<evidence type="ECO:0000313" key="2">
    <source>
        <dbReference type="EMBL" id="AGY61360.1"/>
    </source>
</evidence>
<sequence length="54" mass="6221">MPQLDIVHILMIYLCTWLTLTLITMKVKTFTLIIKPKKQTALNPKPTTLPAPWT</sequence>
<gene>
    <name evidence="2" type="primary">ATP8</name>
</gene>
<geneLocation type="mitochondrion" evidence="2"/>
<dbReference type="AlphaFoldDB" id="U5QQM8"/>
<accession>U5QQM8</accession>
<reference evidence="2" key="1">
    <citation type="journal article" date="2013" name="Mitochondrial DNA">
        <title>Mitochondrial genome of Protobothrops mucrosquamatus (Squamata: Viperidae: Crotalinae).</title>
        <authorList>
            <person name="Zhang B."/>
            <person name="Huang X."/>
            <person name="Zhang L."/>
            <person name="Han D."/>
        </authorList>
    </citation>
    <scope>NUCLEOTIDE SEQUENCE [LARGE SCALE GENOMIC DNA]</scope>
</reference>
<organism evidence="2">
    <name type="scientific">Protobothrops xiangchengensis</name>
    <dbReference type="NCBI Taxonomy" id="313189"/>
    <lineage>
        <taxon>Eukaryota</taxon>
        <taxon>Metazoa</taxon>
        <taxon>Chordata</taxon>
        <taxon>Craniata</taxon>
        <taxon>Vertebrata</taxon>
        <taxon>Euteleostomi</taxon>
        <taxon>Lepidosauria</taxon>
        <taxon>Squamata</taxon>
        <taxon>Bifurcata</taxon>
        <taxon>Unidentata</taxon>
        <taxon>Episquamata</taxon>
        <taxon>Toxicofera</taxon>
        <taxon>Serpentes</taxon>
        <taxon>Colubroidea</taxon>
        <taxon>Viperidae</taxon>
        <taxon>Crotalinae</taxon>
        <taxon>Protobothrops</taxon>
    </lineage>
</organism>